<sequence>MYKHLAFQRAIAGEIPAGTVEPPAEVWKIDALEGYAIVYPVLPPMIRLVNRSTENDHKYYFYVAALRAYDWNSAKKIRLPAAMWIVYTSPAPIAVDLDNFYRRAIVNAVVRTGIIPDDDGRTLSAVGDLFVHDPGLGQRTFAFVFPLDRMPSAAEIERFVFAS</sequence>
<dbReference type="GO" id="GO:0000287">
    <property type="term" value="F:magnesium ion binding"/>
    <property type="evidence" value="ECO:0007669"/>
    <property type="project" value="InterPro"/>
</dbReference>
<dbReference type="EMBL" id="PEBV01000060">
    <property type="protein sequence ID" value="PTQ50942.1"/>
    <property type="molecule type" value="Genomic_DNA"/>
</dbReference>
<dbReference type="GO" id="GO:0006310">
    <property type="term" value="P:DNA recombination"/>
    <property type="evidence" value="ECO:0007669"/>
    <property type="project" value="InterPro"/>
</dbReference>
<dbReference type="Proteomes" id="UP000244180">
    <property type="component" value="Unassembled WGS sequence"/>
</dbReference>
<dbReference type="SUPFAM" id="SSF103084">
    <property type="entry name" value="Holliday junction resolvase RusA"/>
    <property type="match status" value="1"/>
</dbReference>
<evidence type="ECO:0000313" key="2">
    <source>
        <dbReference type="Proteomes" id="UP000244180"/>
    </source>
</evidence>
<dbReference type="AlphaFoldDB" id="A0A2T5G457"/>
<gene>
    <name evidence="1" type="ORF">HSCHL_2031</name>
</gene>
<evidence type="ECO:0000313" key="1">
    <source>
        <dbReference type="EMBL" id="PTQ50942.1"/>
    </source>
</evidence>
<comment type="caution">
    <text evidence="1">The sequence shown here is derived from an EMBL/GenBank/DDBJ whole genome shotgun (WGS) entry which is preliminary data.</text>
</comment>
<dbReference type="GO" id="GO:0006281">
    <property type="term" value="P:DNA repair"/>
    <property type="evidence" value="ECO:0007669"/>
    <property type="project" value="InterPro"/>
</dbReference>
<protein>
    <submittedName>
        <fullName evidence="1">Uncharacterized protein</fullName>
    </submittedName>
</protein>
<name>A0A2T5G457_HYDSH</name>
<reference evidence="1 2" key="1">
    <citation type="submission" date="2017-08" db="EMBL/GenBank/DDBJ databases">
        <title>Burning lignite coal seam in the remote Altai Mountains harbors a hydrogen-driven thermophilic microbial community.</title>
        <authorList>
            <person name="Kadnikov V.V."/>
            <person name="Mardanov A.V."/>
            <person name="Ivasenko D."/>
            <person name="Beletsky A.V."/>
            <person name="Karnachuk O.V."/>
            <person name="Ravin N.V."/>
        </authorList>
    </citation>
    <scope>NUCLEOTIDE SEQUENCE [LARGE SCALE GENOMIC DNA]</scope>
    <source>
        <strain evidence="1">AL33</strain>
    </source>
</reference>
<organism evidence="1 2">
    <name type="scientific">Hydrogenibacillus schlegelii</name>
    <name type="common">Bacillus schlegelii</name>
    <dbReference type="NCBI Taxonomy" id="1484"/>
    <lineage>
        <taxon>Bacteria</taxon>
        <taxon>Bacillati</taxon>
        <taxon>Bacillota</taxon>
        <taxon>Bacilli</taxon>
        <taxon>Bacillales</taxon>
        <taxon>Bacillales Family X. Incertae Sedis</taxon>
        <taxon>Hydrogenibacillus</taxon>
    </lineage>
</organism>
<proteinExistence type="predicted"/>
<dbReference type="InterPro" id="IPR036614">
    <property type="entry name" value="RusA-like_sf"/>
</dbReference>
<accession>A0A2T5G457</accession>